<organism evidence="2 3">
    <name type="scientific">Lactiplantibacillus mudanjiangensis</name>
    <dbReference type="NCBI Taxonomy" id="1296538"/>
    <lineage>
        <taxon>Bacteria</taxon>
        <taxon>Bacillati</taxon>
        <taxon>Bacillota</taxon>
        <taxon>Bacilli</taxon>
        <taxon>Lactobacillales</taxon>
        <taxon>Lactobacillaceae</taxon>
        <taxon>Lactiplantibacillus</taxon>
    </lineage>
</organism>
<gene>
    <name evidence="2" type="ORF">MUDAN_MDHGFNIF_02209</name>
</gene>
<dbReference type="Gene3D" id="1.10.260.40">
    <property type="entry name" value="lambda repressor-like DNA-binding domains"/>
    <property type="match status" value="1"/>
</dbReference>
<evidence type="ECO:0000313" key="3">
    <source>
        <dbReference type="Proteomes" id="UP000289996"/>
    </source>
</evidence>
<keyword evidence="3" id="KW-1185">Reference proteome</keyword>
<name>A0A660DUQ1_9LACO</name>
<sequence length="79" mass="9229">MLADDLKRARQQKELTLTAVSQQVDARYHVRMAPSMLSRYEHGYSISINHLFALAAFYQLRLDPLVQEFAKTGQRYLTR</sequence>
<dbReference type="GO" id="GO:0003677">
    <property type="term" value="F:DNA binding"/>
    <property type="evidence" value="ECO:0007669"/>
    <property type="project" value="InterPro"/>
</dbReference>
<dbReference type="AlphaFoldDB" id="A0A660DUQ1"/>
<feature type="domain" description="HTH cro/C1-type" evidence="1">
    <location>
        <begin position="6"/>
        <end position="65"/>
    </location>
</feature>
<dbReference type="Pfam" id="PF01381">
    <property type="entry name" value="HTH_3"/>
    <property type="match status" value="1"/>
</dbReference>
<evidence type="ECO:0000259" key="1">
    <source>
        <dbReference type="PROSITE" id="PS50943"/>
    </source>
</evidence>
<dbReference type="CDD" id="cd00093">
    <property type="entry name" value="HTH_XRE"/>
    <property type="match status" value="1"/>
</dbReference>
<protein>
    <recommendedName>
        <fullName evidence="1">HTH cro/C1-type domain-containing protein</fullName>
    </recommendedName>
</protein>
<evidence type="ECO:0000313" key="2">
    <source>
        <dbReference type="EMBL" id="VDG27315.1"/>
    </source>
</evidence>
<dbReference type="SUPFAM" id="SSF47413">
    <property type="entry name" value="lambda repressor-like DNA-binding domains"/>
    <property type="match status" value="1"/>
</dbReference>
<accession>A0A660DUQ1</accession>
<reference evidence="2 3" key="1">
    <citation type="submission" date="2018-11" db="EMBL/GenBank/DDBJ databases">
        <authorList>
            <person name="Wuyts S."/>
        </authorList>
    </citation>
    <scope>NUCLEOTIDE SEQUENCE [LARGE SCALE GENOMIC DNA]</scope>
    <source>
        <strain evidence="2">Lactobacillus mudanjiangensis AMBF249</strain>
    </source>
</reference>
<dbReference type="Proteomes" id="UP000289996">
    <property type="component" value="Unassembled WGS sequence"/>
</dbReference>
<dbReference type="OrthoDB" id="2297073at2"/>
<proteinExistence type="predicted"/>
<dbReference type="InterPro" id="IPR001387">
    <property type="entry name" value="Cro/C1-type_HTH"/>
</dbReference>
<dbReference type="PROSITE" id="PS50943">
    <property type="entry name" value="HTH_CROC1"/>
    <property type="match status" value="1"/>
</dbReference>
<dbReference type="EMBL" id="UYIG01000013">
    <property type="protein sequence ID" value="VDG27315.1"/>
    <property type="molecule type" value="Genomic_DNA"/>
</dbReference>
<dbReference type="SMART" id="SM00530">
    <property type="entry name" value="HTH_XRE"/>
    <property type="match status" value="1"/>
</dbReference>
<dbReference type="InterPro" id="IPR010982">
    <property type="entry name" value="Lambda_DNA-bd_dom_sf"/>
</dbReference>
<dbReference type="RefSeq" id="WP_130845796.1">
    <property type="nucleotide sequence ID" value="NZ_BJDY01000007.1"/>
</dbReference>